<evidence type="ECO:0000313" key="1">
    <source>
        <dbReference type="EMBL" id="KAK7349699.1"/>
    </source>
</evidence>
<accession>A0AAN9QW30</accession>
<dbReference type="InterPro" id="IPR011990">
    <property type="entry name" value="TPR-like_helical_dom_sf"/>
</dbReference>
<dbReference type="Proteomes" id="UP001367508">
    <property type="component" value="Unassembled WGS sequence"/>
</dbReference>
<dbReference type="AlphaFoldDB" id="A0AAN9QW30"/>
<dbReference type="EMBL" id="JAYMYQ010000002">
    <property type="protein sequence ID" value="KAK7349699.1"/>
    <property type="molecule type" value="Genomic_DNA"/>
</dbReference>
<comment type="caution">
    <text evidence="1">The sequence shown here is derived from an EMBL/GenBank/DDBJ whole genome shotgun (WGS) entry which is preliminary data.</text>
</comment>
<reference evidence="1 2" key="1">
    <citation type="submission" date="2024-01" db="EMBL/GenBank/DDBJ databases">
        <title>The genomes of 5 underutilized Papilionoideae crops provide insights into root nodulation and disease resistanc.</title>
        <authorList>
            <person name="Jiang F."/>
        </authorList>
    </citation>
    <scope>NUCLEOTIDE SEQUENCE [LARGE SCALE GENOMIC DNA]</scope>
    <source>
        <strain evidence="1">LVBAO_FW01</strain>
        <tissue evidence="1">Leaves</tissue>
    </source>
</reference>
<sequence>MCYEQVIPRLNEKGFFGGLDCSVDCSSSVEKSHKKRMFHQSDGILHEMKVDGYMPKQSTLCVLMLYYTENGQFPQARTTWEQLLNSSFVPSIQFISKLFDAYAKHQKFNEVINVLHDADMRNFSILF</sequence>
<protein>
    <submittedName>
        <fullName evidence="1">Uncharacterized protein</fullName>
    </submittedName>
</protein>
<proteinExistence type="predicted"/>
<evidence type="ECO:0000313" key="2">
    <source>
        <dbReference type="Proteomes" id="UP001367508"/>
    </source>
</evidence>
<name>A0AAN9QW30_CANGL</name>
<dbReference type="Gene3D" id="1.25.40.10">
    <property type="entry name" value="Tetratricopeptide repeat domain"/>
    <property type="match status" value="1"/>
</dbReference>
<dbReference type="PANTHER" id="PTHR47493:SF1">
    <property type="entry name" value="OS08G0520200 PROTEIN"/>
    <property type="match status" value="1"/>
</dbReference>
<gene>
    <name evidence="1" type="ORF">VNO77_07279</name>
</gene>
<dbReference type="PANTHER" id="PTHR47493">
    <property type="entry name" value="OS08G0520200 PROTEIN"/>
    <property type="match status" value="1"/>
</dbReference>
<organism evidence="1 2">
    <name type="scientific">Canavalia gladiata</name>
    <name type="common">Sword bean</name>
    <name type="synonym">Dolichos gladiatus</name>
    <dbReference type="NCBI Taxonomy" id="3824"/>
    <lineage>
        <taxon>Eukaryota</taxon>
        <taxon>Viridiplantae</taxon>
        <taxon>Streptophyta</taxon>
        <taxon>Embryophyta</taxon>
        <taxon>Tracheophyta</taxon>
        <taxon>Spermatophyta</taxon>
        <taxon>Magnoliopsida</taxon>
        <taxon>eudicotyledons</taxon>
        <taxon>Gunneridae</taxon>
        <taxon>Pentapetalae</taxon>
        <taxon>rosids</taxon>
        <taxon>fabids</taxon>
        <taxon>Fabales</taxon>
        <taxon>Fabaceae</taxon>
        <taxon>Papilionoideae</taxon>
        <taxon>50 kb inversion clade</taxon>
        <taxon>NPAAA clade</taxon>
        <taxon>indigoferoid/millettioid clade</taxon>
        <taxon>Phaseoleae</taxon>
        <taxon>Canavalia</taxon>
    </lineage>
</organism>
<keyword evidence="2" id="KW-1185">Reference proteome</keyword>